<dbReference type="Proteomes" id="UP000465301">
    <property type="component" value="Unassembled WGS sequence"/>
</dbReference>
<gene>
    <name evidence="1" type="ORF">MTIM_38960</name>
</gene>
<dbReference type="EMBL" id="BLLA01000001">
    <property type="protein sequence ID" value="GFG98017.1"/>
    <property type="molecule type" value="Genomic_DNA"/>
</dbReference>
<evidence type="ECO:0000313" key="2">
    <source>
        <dbReference type="Proteomes" id="UP000465301"/>
    </source>
</evidence>
<evidence type="ECO:0000313" key="1">
    <source>
        <dbReference type="EMBL" id="GFG98017.1"/>
    </source>
</evidence>
<keyword evidence="2" id="KW-1185">Reference proteome</keyword>
<organism evidence="1 2">
    <name type="scientific">Mycobacterium timonense</name>
    <dbReference type="NCBI Taxonomy" id="701043"/>
    <lineage>
        <taxon>Bacteria</taxon>
        <taxon>Bacillati</taxon>
        <taxon>Actinomycetota</taxon>
        <taxon>Actinomycetes</taxon>
        <taxon>Mycobacteriales</taxon>
        <taxon>Mycobacteriaceae</taxon>
        <taxon>Mycobacterium</taxon>
        <taxon>Mycobacterium avium complex (MAC)</taxon>
    </lineage>
</organism>
<protein>
    <submittedName>
        <fullName evidence="1">Uncharacterized protein</fullName>
    </submittedName>
</protein>
<accession>A0A7I9ZBD1</accession>
<comment type="caution">
    <text evidence="1">The sequence shown here is derived from an EMBL/GenBank/DDBJ whole genome shotgun (WGS) entry which is preliminary data.</text>
</comment>
<reference evidence="1 2" key="1">
    <citation type="journal article" date="2019" name="Emerg. Microbes Infect.">
        <title>Comprehensive subspecies identification of 175 nontuberculous mycobacteria species based on 7547 genomic profiles.</title>
        <authorList>
            <person name="Matsumoto Y."/>
            <person name="Kinjo T."/>
            <person name="Motooka D."/>
            <person name="Nabeya D."/>
            <person name="Jung N."/>
            <person name="Uechi K."/>
            <person name="Horii T."/>
            <person name="Iida T."/>
            <person name="Fujita J."/>
            <person name="Nakamura S."/>
        </authorList>
    </citation>
    <scope>NUCLEOTIDE SEQUENCE [LARGE SCALE GENOMIC DNA]</scope>
    <source>
        <strain evidence="1 2">JCM 30726</strain>
    </source>
</reference>
<name>A0A7I9ZBD1_9MYCO</name>
<dbReference type="AlphaFoldDB" id="A0A7I9ZBD1"/>
<sequence length="119" mass="12881">MPPTTPFTAAPPTAPAVEVVTDAARFSVRPTLRTAPSTTPMLTPWPNFVFMQFAFAVFMYTVDRTVEGIYGIALPVSLRRVAASVDAQIDEHGRVIAGGFAFAFLAVDPRVGHATRQCR</sequence>
<proteinExistence type="predicted"/>